<comment type="function">
    <text evidence="1">May act as a substrate-specific adapter of an E3 ubiquitin-protein ligase complex (CUL3-RBX1-BTB) which mediates the ubiquitination and subsequent proteasomal degradation of target proteins.</text>
</comment>
<protein>
    <submittedName>
        <fullName evidence="4">BTB/POZ/Kelch-associated protein</fullName>
    </submittedName>
</protein>
<organism evidence="4 5">
    <name type="scientific">Klebsormidium nitens</name>
    <name type="common">Green alga</name>
    <name type="synonym">Ulothrix nitens</name>
    <dbReference type="NCBI Taxonomy" id="105231"/>
    <lineage>
        <taxon>Eukaryota</taxon>
        <taxon>Viridiplantae</taxon>
        <taxon>Streptophyta</taxon>
        <taxon>Klebsormidiophyceae</taxon>
        <taxon>Klebsormidiales</taxon>
        <taxon>Klebsormidiaceae</taxon>
        <taxon>Klebsormidium</taxon>
    </lineage>
</organism>
<proteinExistence type="predicted"/>
<dbReference type="OrthoDB" id="1894668at2759"/>
<dbReference type="Pfam" id="PF00651">
    <property type="entry name" value="BTB"/>
    <property type="match status" value="1"/>
</dbReference>
<comment type="pathway">
    <text evidence="2">Protein modification; protein ubiquitination.</text>
</comment>
<dbReference type="InterPro" id="IPR011333">
    <property type="entry name" value="SKP1/BTB/POZ_sf"/>
</dbReference>
<dbReference type="Pfam" id="PF07707">
    <property type="entry name" value="BACK"/>
    <property type="match status" value="1"/>
</dbReference>
<dbReference type="PANTHER" id="PTHR46336:SF3">
    <property type="entry name" value="BTB_POZ DOMAIN-CONTAINING PROTEIN POB1"/>
    <property type="match status" value="1"/>
</dbReference>
<evidence type="ECO:0000313" key="5">
    <source>
        <dbReference type="Proteomes" id="UP000054558"/>
    </source>
</evidence>
<dbReference type="PANTHER" id="PTHR46336">
    <property type="entry name" value="OS02G0260700 PROTEIN"/>
    <property type="match status" value="1"/>
</dbReference>
<reference evidence="4 5" key="1">
    <citation type="journal article" date="2014" name="Nat. Commun.">
        <title>Klebsormidium flaccidum genome reveals primary factors for plant terrestrial adaptation.</title>
        <authorList>
            <person name="Hori K."/>
            <person name="Maruyama F."/>
            <person name="Fujisawa T."/>
            <person name="Togashi T."/>
            <person name="Yamamoto N."/>
            <person name="Seo M."/>
            <person name="Sato S."/>
            <person name="Yamada T."/>
            <person name="Mori H."/>
            <person name="Tajima N."/>
            <person name="Moriyama T."/>
            <person name="Ikeuchi M."/>
            <person name="Watanabe M."/>
            <person name="Wada H."/>
            <person name="Kobayashi K."/>
            <person name="Saito M."/>
            <person name="Masuda T."/>
            <person name="Sasaki-Sekimoto Y."/>
            <person name="Mashiguchi K."/>
            <person name="Awai K."/>
            <person name="Shimojima M."/>
            <person name="Masuda S."/>
            <person name="Iwai M."/>
            <person name="Nobusawa T."/>
            <person name="Narise T."/>
            <person name="Kondo S."/>
            <person name="Saito H."/>
            <person name="Sato R."/>
            <person name="Murakawa M."/>
            <person name="Ihara Y."/>
            <person name="Oshima-Yamada Y."/>
            <person name="Ohtaka K."/>
            <person name="Satoh M."/>
            <person name="Sonobe K."/>
            <person name="Ishii M."/>
            <person name="Ohtani R."/>
            <person name="Kanamori-Sato M."/>
            <person name="Honoki R."/>
            <person name="Miyazaki D."/>
            <person name="Mochizuki H."/>
            <person name="Umetsu J."/>
            <person name="Higashi K."/>
            <person name="Shibata D."/>
            <person name="Kamiya Y."/>
            <person name="Sato N."/>
            <person name="Nakamura Y."/>
            <person name="Tabata S."/>
            <person name="Ida S."/>
            <person name="Kurokawa K."/>
            <person name="Ohta H."/>
        </authorList>
    </citation>
    <scope>NUCLEOTIDE SEQUENCE [LARGE SCALE GENOMIC DNA]</scope>
    <source>
        <strain evidence="4 5">NIES-2285</strain>
    </source>
</reference>
<evidence type="ECO:0000256" key="2">
    <source>
        <dbReference type="ARBA" id="ARBA00004906"/>
    </source>
</evidence>
<dbReference type="EMBL" id="DF237310">
    <property type="protein sequence ID" value="GAQ87558.1"/>
    <property type="molecule type" value="Genomic_DNA"/>
</dbReference>
<accession>A0A1Y1IHF0</accession>
<dbReference type="CDD" id="cd18186">
    <property type="entry name" value="BTB_POZ_ZBTB_KLHL-like"/>
    <property type="match status" value="1"/>
</dbReference>
<dbReference type="AlphaFoldDB" id="A0A1Y1IHF0"/>
<dbReference type="Proteomes" id="UP000054558">
    <property type="component" value="Unassembled WGS sequence"/>
</dbReference>
<evidence type="ECO:0000259" key="3">
    <source>
        <dbReference type="PROSITE" id="PS50097"/>
    </source>
</evidence>
<dbReference type="SUPFAM" id="SSF54695">
    <property type="entry name" value="POZ domain"/>
    <property type="match status" value="1"/>
</dbReference>
<name>A0A1Y1IHF0_KLENI</name>
<feature type="domain" description="BTB" evidence="3">
    <location>
        <begin position="34"/>
        <end position="117"/>
    </location>
</feature>
<dbReference type="PROSITE" id="PS50097">
    <property type="entry name" value="BTB"/>
    <property type="match status" value="1"/>
</dbReference>
<evidence type="ECO:0000313" key="4">
    <source>
        <dbReference type="EMBL" id="GAQ87558.1"/>
    </source>
</evidence>
<dbReference type="InterPro" id="IPR045890">
    <property type="entry name" value="POB1-like"/>
</dbReference>
<keyword evidence="5" id="KW-1185">Reference proteome</keyword>
<dbReference type="InterPro" id="IPR000210">
    <property type="entry name" value="BTB/POZ_dom"/>
</dbReference>
<evidence type="ECO:0000256" key="1">
    <source>
        <dbReference type="ARBA" id="ARBA00002668"/>
    </source>
</evidence>
<dbReference type="Gene3D" id="1.25.40.420">
    <property type="match status" value="1"/>
</dbReference>
<dbReference type="InterPro" id="IPR011705">
    <property type="entry name" value="BACK"/>
</dbReference>
<dbReference type="Gene3D" id="3.30.710.10">
    <property type="entry name" value="Potassium Channel Kv1.1, Chain A"/>
    <property type="match status" value="1"/>
</dbReference>
<sequence>MAEEKTHGSASENALDEAGHYFDFARFYRRMEVCDRTICLEILADSEEGSELACCEEIPVSSIVVAAKSLVLQKMLFSGMRESDKGAPIIIRVTNEENDAFKEMIRFFYAGSLAPRFHDPATNVRDSVRLLVLGDKFEVPSLMGAVLECLSKREKSVSDSAVLVDQLPEILFQFERVKRAVDEARAHVIEAFKDVSVTWDSEEFDLSLSPEVLEILLQSEELEADSEQEIVEKSLAWIRGSYQSESERRRLVDKLTQHIRFFCIDGEFLESLLAAPEMQSEPTQALINNAFRFQAYSDAKKEALGKVACQRKGVRDVHLEIISEFVLDEPGTRLSSRSALWFGKEWYVELDQTKTPVPTVSVNLCCKPASNGSPEASSTADEVEAQFFVKIWPNDIWKFCGKTDPEAFSVVPKDESSSGWGLWGALNVSWEEARTSERFLGSTGAVTIKVVARRFRSPKQ</sequence>
<gene>
    <name evidence="4" type="ORF">KFL_003610020</name>
</gene>